<gene>
    <name evidence="3" type="ORF">QMK45_13780</name>
</gene>
<dbReference type="EMBL" id="JASFAG010000001">
    <property type="protein sequence ID" value="MDX9676992.1"/>
    <property type="molecule type" value="Genomic_DNA"/>
</dbReference>
<evidence type="ECO:0000256" key="2">
    <source>
        <dbReference type="SAM" id="Phobius"/>
    </source>
</evidence>
<proteinExistence type="predicted"/>
<organism evidence="3 4">
    <name type="scientific">Pseudomonas zeae</name>
    <dbReference type="NCBI Taxonomy" id="2745510"/>
    <lineage>
        <taxon>Bacteria</taxon>
        <taxon>Pseudomonadati</taxon>
        <taxon>Pseudomonadota</taxon>
        <taxon>Gammaproteobacteria</taxon>
        <taxon>Pseudomonadales</taxon>
        <taxon>Pseudomonadaceae</taxon>
        <taxon>Pseudomonas</taxon>
    </lineage>
</organism>
<reference evidence="3 4" key="1">
    <citation type="submission" date="2023-05" db="EMBL/GenBank/DDBJ databases">
        <title>Siderophore-mediated competition between Bacillus subtilis and Pseudomonas marginalis.</title>
        <authorList>
            <person name="Lyng M."/>
            <person name="Joergensen J.P.B."/>
            <person name="Schostag M.D."/>
            <person name="Jarmusch S.A."/>
            <person name="Aguilar D.K.C."/>
            <person name="Andrade C.N.L."/>
            <person name="Kovacs A.T."/>
        </authorList>
    </citation>
    <scope>NUCLEOTIDE SEQUENCE [LARGE SCALE GENOMIC DNA]</scope>
    <source>
        <strain evidence="3 4">P8_72</strain>
    </source>
</reference>
<keyword evidence="2" id="KW-0812">Transmembrane</keyword>
<protein>
    <submittedName>
        <fullName evidence="3">Uncharacterized protein</fullName>
    </submittedName>
</protein>
<keyword evidence="2" id="KW-0472">Membrane</keyword>
<evidence type="ECO:0000256" key="1">
    <source>
        <dbReference type="SAM" id="MobiDB-lite"/>
    </source>
</evidence>
<dbReference type="RefSeq" id="WP_320336482.1">
    <property type="nucleotide sequence ID" value="NZ_JASFAG010000001.1"/>
</dbReference>
<accession>A0ABU5BJZ6</accession>
<sequence>MAKPIIDHDTTPSAPVSTPPKTGPDWAMQAFIDLKVTMTSLDASVKALTDKVSELKTEQTKASTKLATVEKKIYAATAVITVVVGMGCYFGNKAIDFGMDMAKRTVAVQSVPAIQQPQPQITPQQPAKR</sequence>
<name>A0ABU5BJZ6_9PSED</name>
<keyword evidence="2" id="KW-1133">Transmembrane helix</keyword>
<comment type="caution">
    <text evidence="3">The sequence shown here is derived from an EMBL/GenBank/DDBJ whole genome shotgun (WGS) entry which is preliminary data.</text>
</comment>
<evidence type="ECO:0000313" key="3">
    <source>
        <dbReference type="EMBL" id="MDX9676992.1"/>
    </source>
</evidence>
<evidence type="ECO:0000313" key="4">
    <source>
        <dbReference type="Proteomes" id="UP001287024"/>
    </source>
</evidence>
<feature type="transmembrane region" description="Helical" evidence="2">
    <location>
        <begin position="73"/>
        <end position="91"/>
    </location>
</feature>
<dbReference type="Proteomes" id="UP001287024">
    <property type="component" value="Unassembled WGS sequence"/>
</dbReference>
<feature type="compositionally biased region" description="Basic and acidic residues" evidence="1">
    <location>
        <begin position="1"/>
        <end position="10"/>
    </location>
</feature>
<keyword evidence="4" id="KW-1185">Reference proteome</keyword>
<feature type="region of interest" description="Disordered" evidence="1">
    <location>
        <begin position="1"/>
        <end position="22"/>
    </location>
</feature>